<dbReference type="PANTHER" id="PTHR47447">
    <property type="entry name" value="OS03G0856100 PROTEIN"/>
    <property type="match status" value="1"/>
</dbReference>
<dbReference type="Pfam" id="PF13041">
    <property type="entry name" value="PPR_2"/>
    <property type="match status" value="1"/>
</dbReference>
<dbReference type="PhylomeDB" id="A0A0G4GMK6"/>
<gene>
    <name evidence="3" type="ORF">Cvel_22568</name>
</gene>
<evidence type="ECO:0000256" key="1">
    <source>
        <dbReference type="ARBA" id="ARBA00022737"/>
    </source>
</evidence>
<dbReference type="PROSITE" id="PS51375">
    <property type="entry name" value="PPR"/>
    <property type="match status" value="2"/>
</dbReference>
<dbReference type="InterPro" id="IPR002885">
    <property type="entry name" value="PPR_rpt"/>
</dbReference>
<organism evidence="3">
    <name type="scientific">Chromera velia CCMP2878</name>
    <dbReference type="NCBI Taxonomy" id="1169474"/>
    <lineage>
        <taxon>Eukaryota</taxon>
        <taxon>Sar</taxon>
        <taxon>Alveolata</taxon>
        <taxon>Colpodellida</taxon>
        <taxon>Chromeraceae</taxon>
        <taxon>Chromera</taxon>
    </lineage>
</organism>
<proteinExistence type="predicted"/>
<dbReference type="AlphaFoldDB" id="A0A0G4GMK6"/>
<dbReference type="InterPro" id="IPR011990">
    <property type="entry name" value="TPR-like_helical_dom_sf"/>
</dbReference>
<dbReference type="PANTHER" id="PTHR47447:SF17">
    <property type="entry name" value="OS12G0638900 PROTEIN"/>
    <property type="match status" value="1"/>
</dbReference>
<name>A0A0G4GMK6_9ALVE</name>
<reference evidence="3" key="1">
    <citation type="submission" date="2014-11" db="EMBL/GenBank/DDBJ databases">
        <authorList>
            <person name="Otto D Thomas"/>
            <person name="Naeem Raeece"/>
        </authorList>
    </citation>
    <scope>NUCLEOTIDE SEQUENCE</scope>
</reference>
<dbReference type="Gene3D" id="1.25.40.10">
    <property type="entry name" value="Tetratricopeptide repeat domain"/>
    <property type="match status" value="3"/>
</dbReference>
<dbReference type="EMBL" id="CDMZ01001359">
    <property type="protein sequence ID" value="CEM31443.1"/>
    <property type="molecule type" value="Genomic_DNA"/>
</dbReference>
<dbReference type="NCBIfam" id="TIGR00756">
    <property type="entry name" value="PPR"/>
    <property type="match status" value="1"/>
</dbReference>
<protein>
    <recommendedName>
        <fullName evidence="4">Rab-GAP TBC domain-containing protein</fullName>
    </recommendedName>
</protein>
<evidence type="ECO:0008006" key="4">
    <source>
        <dbReference type="Google" id="ProtNLM"/>
    </source>
</evidence>
<dbReference type="VEuPathDB" id="CryptoDB:Cvel_22568"/>
<sequence>MQSLGLQPDSYTFTALLHACAGKTTVGAKKQFHQRRPVEGPAVRSLELMEAREGVEFAMEVLEVEMPRQKVTPSSFHLTSVLKACAQLKLLVNPRREWARGWPGEGLIPRLKKLPEETTIRLANGTSVSSTDLSFHLFDRLRELVERGAGKGGAHRADGSSLLVAITPDLPLLDERGEGLSVKDLTDVKGPCARSTKGPSRVHDPSAFFARSSELRDSQWASTALLVSALERQKVPLTRDMLNVLLAKCAEAAKWAKARELIEEMKRRGGEISPDELSFTWLLRSFAKAGLVPQAWGVLREMEDAGLKPTVLTLTSLFHAVASAAQLGRDVNLSPNAGGRVCANVSAMGVGNRQGAAGREAGLDETGREGRDGLLAKRLSEKKDGGERGGTLGVVAFVVDSVDMIMLEMQKRNVDADIVCLNAAMEARRCVGGGKRGVTALFAEILERDLLPESATYSVLLNTLWREARSGVRLNSEEWSLLAESMYEDRSRVDSFAFALLFRVLLESHEFELLLSLWDRLVREDSSARWLGRRSMRYALIACKELGQRGAYSKEHALGLKGKVLVGAFRLGLIDSRREDLDAGVREDAEAVWREALVSVGQGRLYDEMEILLDLRMQKGLGEEELRPELAEDAHERALDFLFNALIANSNGEGGELGDMIALETVLLILEKRGLMPAPFVSENWEASTSPVFEAHVDASGGWSALACFFAVKGALFRLRGPVRAVVSGWGVGSSHSVDVRASVTLASGSSAEEMEKETVTEMPLRYLLSDYLSPSLRSCVEVRQGADGQWHRILFLDPMSVLAHAEPPWNPLDGPDFRDS</sequence>
<evidence type="ECO:0000313" key="3">
    <source>
        <dbReference type="EMBL" id="CEM31443.1"/>
    </source>
</evidence>
<feature type="repeat" description="PPR" evidence="2">
    <location>
        <begin position="275"/>
        <end position="309"/>
    </location>
</feature>
<evidence type="ECO:0000256" key="2">
    <source>
        <dbReference type="PROSITE-ProRule" id="PRU00708"/>
    </source>
</evidence>
<keyword evidence="1" id="KW-0677">Repeat</keyword>
<dbReference type="Pfam" id="PF01535">
    <property type="entry name" value="PPR"/>
    <property type="match status" value="1"/>
</dbReference>
<accession>A0A0G4GMK6</accession>
<feature type="repeat" description="PPR" evidence="2">
    <location>
        <begin position="238"/>
        <end position="272"/>
    </location>
</feature>